<dbReference type="EMBL" id="LXEW01000015">
    <property type="protein sequence ID" value="OAT53544.1"/>
    <property type="molecule type" value="Genomic_DNA"/>
</dbReference>
<proteinExistence type="predicted"/>
<comment type="caution">
    <text evidence="1">The sequence shown here is derived from an EMBL/GenBank/DDBJ whole genome shotgun (WGS) entry which is preliminary data.</text>
</comment>
<dbReference type="AlphaFoldDB" id="A0A1B7K0M5"/>
<protein>
    <submittedName>
        <fullName evidence="1">Uncharacterized protein</fullName>
    </submittedName>
</protein>
<dbReference type="Proteomes" id="UP000078224">
    <property type="component" value="Unassembled WGS sequence"/>
</dbReference>
<dbReference type="OrthoDB" id="6919284at2"/>
<evidence type="ECO:0000313" key="2">
    <source>
        <dbReference type="Proteomes" id="UP000078224"/>
    </source>
</evidence>
<reference evidence="1 2" key="1">
    <citation type="submission" date="2016-04" db="EMBL/GenBank/DDBJ databases">
        <title>ATOL: Assembling a taxonomically balanced genome-scale reconstruction of the evolutionary history of the Enterobacteriaceae.</title>
        <authorList>
            <person name="Plunkett G.III."/>
            <person name="Neeno-Eckwall E.C."/>
            <person name="Glasner J.D."/>
            <person name="Perna N.T."/>
        </authorList>
    </citation>
    <scope>NUCLEOTIDE SEQUENCE [LARGE SCALE GENOMIC DNA]</scope>
    <source>
        <strain evidence="1 2">ATCC 35613</strain>
    </source>
</reference>
<name>A0A1B7K0M5_9GAMM</name>
<dbReference type="PATRIC" id="fig|1354272.4.peg.817"/>
<dbReference type="RefSeq" id="WP_068907669.1">
    <property type="nucleotide sequence ID" value="NZ_LXEW01000015.1"/>
</dbReference>
<accession>A0A1B7K0M5</accession>
<organism evidence="1 2">
    <name type="scientific">Providencia heimbachae ATCC 35613</name>
    <dbReference type="NCBI Taxonomy" id="1354272"/>
    <lineage>
        <taxon>Bacteria</taxon>
        <taxon>Pseudomonadati</taxon>
        <taxon>Pseudomonadota</taxon>
        <taxon>Gammaproteobacteria</taxon>
        <taxon>Enterobacterales</taxon>
        <taxon>Morganellaceae</taxon>
        <taxon>Providencia</taxon>
    </lineage>
</organism>
<gene>
    <name evidence="1" type="ORF">M998_0793</name>
</gene>
<sequence length="185" mass="21029">MDICHLVAPDISLEDAPKEAQRMLSWLKSQGIIDPDFQAVEDDETIYRPPPEYKQPVNYIIDGKIVPTQLPEDSIKNCLSIVTERTVFHAGGNGFGIYCPQCTSEQSERCHAWSDTVTDWYEGKPESLCCINCGFTAPLSDWRFDPQWAFGNLGFSFHNWEMQDDFIAAFEQALGNEVVVVYQHD</sequence>
<keyword evidence="2" id="KW-1185">Reference proteome</keyword>
<evidence type="ECO:0000313" key="1">
    <source>
        <dbReference type="EMBL" id="OAT53544.1"/>
    </source>
</evidence>